<dbReference type="CDD" id="cd16386">
    <property type="entry name" value="TcpC_N"/>
    <property type="match status" value="1"/>
</dbReference>
<evidence type="ECO:0000313" key="2">
    <source>
        <dbReference type="Proteomes" id="UP000030643"/>
    </source>
</evidence>
<dbReference type="InterPro" id="IPR024735">
    <property type="entry name" value="TcpC"/>
</dbReference>
<keyword evidence="2" id="KW-1185">Reference proteome</keyword>
<organism evidence="1 2">
    <name type="scientific">Weissella oryzae (strain DSM 25784 / JCM 18191 / LMG 30913 / SG25)</name>
    <dbReference type="NCBI Taxonomy" id="1329250"/>
    <lineage>
        <taxon>Bacteria</taxon>
        <taxon>Bacillati</taxon>
        <taxon>Bacillota</taxon>
        <taxon>Bacilli</taxon>
        <taxon>Lactobacillales</taxon>
        <taxon>Lactobacillaceae</taxon>
        <taxon>Weissella</taxon>
    </lineage>
</organism>
<dbReference type="Gene3D" id="3.10.450.540">
    <property type="match status" value="1"/>
</dbReference>
<evidence type="ECO:0000313" key="1">
    <source>
        <dbReference type="EMBL" id="GAK30757.1"/>
    </source>
</evidence>
<dbReference type="EMBL" id="DF820488">
    <property type="protein sequence ID" value="GAK30757.1"/>
    <property type="molecule type" value="Genomic_DNA"/>
</dbReference>
<proteinExistence type="predicted"/>
<reference evidence="2" key="1">
    <citation type="journal article" date="2014" name="Genome Announc.">
        <title>Draft genome sequence of Weissella oryzae SG25T, isolated from fermented rice grains.</title>
        <authorList>
            <person name="Tanizawa Y."/>
            <person name="Fujisawa T."/>
            <person name="Mochizuki T."/>
            <person name="Kaminuma E."/>
            <person name="Suzuki Y."/>
            <person name="Nakamura Y."/>
            <person name="Tohno M."/>
        </authorList>
    </citation>
    <scope>NUCLEOTIDE SEQUENCE [LARGE SCALE GENOMIC DNA]</scope>
    <source>
        <strain evidence="2">DSM 25784 / JCM 18191 / LMG 30913 / SG25</strain>
    </source>
</reference>
<dbReference type="STRING" id="1329250.WOSG25_050290"/>
<dbReference type="CDD" id="cd16428">
    <property type="entry name" value="TcpC_C"/>
    <property type="match status" value="1"/>
</dbReference>
<sequence>MRTAKATQENKSLRHELSTIKSQMDKAQTGSVGYTPALSGYMSNFITSYINMTGKTEDMNKWQSDLKPYLANGIDTQKLIGTNNLKAQSLTSTSIVSIYVKNGVKIAQSKVDYKVNMDGGNNWASKTIYLNVPYAVKDNVFTVVANPFVTEQPSFTGKVSTAEKRNENTLAIADTAVTGDVTNFTNKFFDKYVSSSADEMSFIMSNPVGLNGDYTVKTVSDLHISGSKSKPEVSGTVSLVQKDTNITHTEQFDLKLQKQEGTYFVLSYTH</sequence>
<dbReference type="eggNOG" id="ENOG5032R38">
    <property type="taxonomic scope" value="Bacteria"/>
</dbReference>
<name>A0A069CTN8_WEIOS</name>
<dbReference type="InterPro" id="IPR035628">
    <property type="entry name" value="TcpC_C"/>
</dbReference>
<dbReference type="Pfam" id="PF12642">
    <property type="entry name" value="TpcC"/>
    <property type="match status" value="1"/>
</dbReference>
<accession>A0A069CTN8</accession>
<protein>
    <submittedName>
        <fullName evidence="1">Putative membrane protein</fullName>
    </submittedName>
</protein>
<dbReference type="Proteomes" id="UP000030643">
    <property type="component" value="Unassembled WGS sequence"/>
</dbReference>
<dbReference type="AlphaFoldDB" id="A0A069CTN8"/>
<dbReference type="RefSeq" id="WP_190279614.1">
    <property type="nucleotide sequence ID" value="NZ_DF820488.1"/>
</dbReference>
<gene>
    <name evidence="1" type="ORF">WOSG25_050290</name>
</gene>